<dbReference type="PANTHER" id="PTHR15937:SF3">
    <property type="entry name" value="TRANSMEMBRANE 7 SUPERFAMILY MEMBER 3"/>
    <property type="match status" value="1"/>
</dbReference>
<dbReference type="InterPro" id="IPR042502">
    <property type="entry name" value="TM7SF3"/>
</dbReference>
<evidence type="ECO:0000256" key="1">
    <source>
        <dbReference type="ARBA" id="ARBA00004141"/>
    </source>
</evidence>
<evidence type="ECO:0000256" key="2">
    <source>
        <dbReference type="ARBA" id="ARBA00022692"/>
    </source>
</evidence>
<dbReference type="GeneTree" id="ENSGT00390000008702"/>
<dbReference type="InterPro" id="IPR025256">
    <property type="entry name" value="TM7S3/TM198-like_dom"/>
</dbReference>
<feature type="transmembrane region" description="Helical" evidence="5">
    <location>
        <begin position="302"/>
        <end position="321"/>
    </location>
</feature>
<reference evidence="8" key="2">
    <citation type="journal article" date="2007" name="PLoS Biol.">
        <title>Survey sequencing and comparative analysis of the elephant shark (Callorhinchus milii) genome.</title>
        <authorList>
            <person name="Venkatesh B."/>
            <person name="Kirkness E.F."/>
            <person name="Loh Y.H."/>
            <person name="Halpern A.L."/>
            <person name="Lee A.P."/>
            <person name="Johnson J."/>
            <person name="Dandona N."/>
            <person name="Viswanathan L.D."/>
            <person name="Tay A."/>
            <person name="Venter J.C."/>
            <person name="Strausberg R.L."/>
            <person name="Brenner S."/>
        </authorList>
    </citation>
    <scope>NUCLEOTIDE SEQUENCE [LARGE SCALE GENOMIC DNA]</scope>
</reference>
<feature type="transmembrane region" description="Helical" evidence="5">
    <location>
        <begin position="384"/>
        <end position="404"/>
    </location>
</feature>
<gene>
    <name evidence="7" type="primary">tm7sf3</name>
</gene>
<feature type="transmembrane region" description="Helical" evidence="5">
    <location>
        <begin position="416"/>
        <end position="434"/>
    </location>
</feature>
<feature type="transmembrane region" description="Helical" evidence="5">
    <location>
        <begin position="328"/>
        <end position="346"/>
    </location>
</feature>
<feature type="transmembrane region" description="Helical" evidence="5">
    <location>
        <begin position="490"/>
        <end position="511"/>
    </location>
</feature>
<dbReference type="InParanoid" id="A0A4W3J7L5"/>
<dbReference type="GO" id="GO:0005886">
    <property type="term" value="C:plasma membrane"/>
    <property type="evidence" value="ECO:0007669"/>
    <property type="project" value="TreeGrafter"/>
</dbReference>
<organism evidence="7 8">
    <name type="scientific">Callorhinchus milii</name>
    <name type="common">Ghost shark</name>
    <dbReference type="NCBI Taxonomy" id="7868"/>
    <lineage>
        <taxon>Eukaryota</taxon>
        <taxon>Metazoa</taxon>
        <taxon>Chordata</taxon>
        <taxon>Craniata</taxon>
        <taxon>Vertebrata</taxon>
        <taxon>Chondrichthyes</taxon>
        <taxon>Holocephali</taxon>
        <taxon>Chimaeriformes</taxon>
        <taxon>Callorhinchidae</taxon>
        <taxon>Callorhinchus</taxon>
    </lineage>
</organism>
<reference evidence="7" key="5">
    <citation type="submission" date="2025-09" db="UniProtKB">
        <authorList>
            <consortium name="Ensembl"/>
        </authorList>
    </citation>
    <scope>IDENTIFICATION</scope>
</reference>
<keyword evidence="4 5" id="KW-0472">Membrane</keyword>
<dbReference type="Pfam" id="PF13886">
    <property type="entry name" value="TM7S3_TM198"/>
    <property type="match status" value="1"/>
</dbReference>
<dbReference type="RefSeq" id="XP_007893581.1">
    <property type="nucleotide sequence ID" value="XM_007895390.2"/>
</dbReference>
<dbReference type="FunCoup" id="A0A4W3J7L5">
    <property type="interactions" value="171"/>
</dbReference>
<reference evidence="7" key="4">
    <citation type="submission" date="2025-08" db="UniProtKB">
        <authorList>
            <consortium name="Ensembl"/>
        </authorList>
    </citation>
    <scope>IDENTIFICATION</scope>
</reference>
<keyword evidence="3 5" id="KW-1133">Transmembrane helix</keyword>
<keyword evidence="8" id="KW-1185">Reference proteome</keyword>
<keyword evidence="2 5" id="KW-0812">Transmembrane</keyword>
<accession>A0A4W3J7L5</accession>
<protein>
    <submittedName>
        <fullName evidence="7">Transmembrane 7 superfamily member 3</fullName>
    </submittedName>
</protein>
<feature type="transmembrane region" description="Helical" evidence="5">
    <location>
        <begin position="358"/>
        <end position="377"/>
    </location>
</feature>
<evidence type="ECO:0000256" key="5">
    <source>
        <dbReference type="SAM" id="Phobius"/>
    </source>
</evidence>
<reference evidence="8" key="3">
    <citation type="journal article" date="2014" name="Nature">
        <title>Elephant shark genome provides unique insights into gnathostome evolution.</title>
        <authorList>
            <consortium name="International Elephant Shark Genome Sequencing Consortium"/>
            <person name="Venkatesh B."/>
            <person name="Lee A.P."/>
            <person name="Ravi V."/>
            <person name="Maurya A.K."/>
            <person name="Lian M.M."/>
            <person name="Swann J.B."/>
            <person name="Ohta Y."/>
            <person name="Flajnik M.F."/>
            <person name="Sutoh Y."/>
            <person name="Kasahara M."/>
            <person name="Hoon S."/>
            <person name="Gangu V."/>
            <person name="Roy S.W."/>
            <person name="Irimia M."/>
            <person name="Korzh V."/>
            <person name="Kondrychyn I."/>
            <person name="Lim Z.W."/>
            <person name="Tay B.H."/>
            <person name="Tohari S."/>
            <person name="Kong K.W."/>
            <person name="Ho S."/>
            <person name="Lorente-Galdos B."/>
            <person name="Quilez J."/>
            <person name="Marques-Bonet T."/>
            <person name="Raney B.J."/>
            <person name="Ingham P.W."/>
            <person name="Tay A."/>
            <person name="Hillier L.W."/>
            <person name="Minx P."/>
            <person name="Boehm T."/>
            <person name="Wilson R.K."/>
            <person name="Brenner S."/>
            <person name="Warren W.C."/>
        </authorList>
    </citation>
    <scope>NUCLEOTIDE SEQUENCE [LARGE SCALE GENOMIC DNA]</scope>
</reference>
<dbReference type="CTD" id="51768"/>
<dbReference type="GO" id="GO:0043069">
    <property type="term" value="P:negative regulation of programmed cell death"/>
    <property type="evidence" value="ECO:0007669"/>
    <property type="project" value="TreeGrafter"/>
</dbReference>
<evidence type="ECO:0000313" key="8">
    <source>
        <dbReference type="Proteomes" id="UP000314986"/>
    </source>
</evidence>
<dbReference type="Pfam" id="PF25992">
    <property type="entry name" value="Ig_TM7SF3_N"/>
    <property type="match status" value="1"/>
</dbReference>
<name>A0A4W3J7L5_CALMI</name>
<dbReference type="AlphaFoldDB" id="A0A4W3J7L5"/>
<dbReference type="PANTHER" id="PTHR15937">
    <property type="entry name" value="TRANSMEMBRANE 7 SUPERFAMILY MEMBER 3"/>
    <property type="match status" value="1"/>
</dbReference>
<evidence type="ECO:0000313" key="7">
    <source>
        <dbReference type="Ensembl" id="ENSCMIP00000028490.1"/>
    </source>
</evidence>
<dbReference type="STRING" id="7868.ENSCMIP00000028490"/>
<dbReference type="OMA" id="VCTWYLQ"/>
<dbReference type="OrthoDB" id="5967337at2759"/>
<reference evidence="8" key="1">
    <citation type="journal article" date="2006" name="Science">
        <title>Ancient noncoding elements conserved in the human genome.</title>
        <authorList>
            <person name="Venkatesh B."/>
            <person name="Kirkness E.F."/>
            <person name="Loh Y.H."/>
            <person name="Halpern A.L."/>
            <person name="Lee A.P."/>
            <person name="Johnson J."/>
            <person name="Dandona N."/>
            <person name="Viswanathan L.D."/>
            <person name="Tay A."/>
            <person name="Venter J.C."/>
            <person name="Strausberg R.L."/>
            <person name="Brenner S."/>
        </authorList>
    </citation>
    <scope>NUCLEOTIDE SEQUENCE [LARGE SCALE GENOMIC DNA]</scope>
</reference>
<dbReference type="KEGG" id="cmk:103179883"/>
<dbReference type="GeneID" id="103179883"/>
<dbReference type="Ensembl" id="ENSCMIT00000028941.1">
    <property type="protein sequence ID" value="ENSCMIP00000028490.1"/>
    <property type="gene ID" value="ENSCMIG00000012366.1"/>
</dbReference>
<evidence type="ECO:0000256" key="3">
    <source>
        <dbReference type="ARBA" id="ARBA00022989"/>
    </source>
</evidence>
<sequence>MGSVDIRAKEVVDLGNIDVSSTWHHFMLLFALLLGQGVTYTHSGLIEFSLGKFQEIYLIKNVSFEAILQNIPENVTYIIFQVHTQHTNTTISFNKISTRETSKTGEDTGLLLRLKPKQSTSVLYVDSFNQSVSASAAILPYNEKDPVPGGCNLGFDLTHDPNLYLQYNLYEAILKFVPANLGYPRGISTPSCDFDSGQNYRLRYDIYQYFMPENNLREDVIYTLLPKMAHVQQIEEDGIWLLSLSSQDKKSVTLSSIPGQGVIYNIIVRDLILNTSAPYIPVHTYACSFTAKMDNCYTLKRISTRILFVSVGFAGLFICFFGHRFLKVELFFIGFILSSFLFFVLITRTTSLDYDIRLGLAALVGFVGGSLLLTCWWRSGSVVFCMALVGLVFGFLCSSLFFFTPFGYLKIFHVDSIFWVIFLCVVLLVPLPFIKYPRALNITTCGFVGSYAVILAINSFVYTSLAYITLNIIKRALNDNFNTAYTNVPFQMLDYIMLTVWVVLFVSGIVLQFHRERNQPLFPSNPYETWKRDRERRQTNILDPSHHIPPLKERMKSSMTLLTQVFTKEPSAGESTPLLL</sequence>
<feature type="transmembrane region" description="Helical" evidence="5">
    <location>
        <begin position="446"/>
        <end position="470"/>
    </location>
</feature>
<dbReference type="Proteomes" id="UP000314986">
    <property type="component" value="Unassembled WGS sequence"/>
</dbReference>
<comment type="subcellular location">
    <subcellularLocation>
        <location evidence="1">Membrane</location>
        <topology evidence="1">Multi-pass membrane protein</topology>
    </subcellularLocation>
</comment>
<feature type="domain" description="TM7S3/TM198-like" evidence="6">
    <location>
        <begin position="311"/>
        <end position="513"/>
    </location>
</feature>
<evidence type="ECO:0000259" key="6">
    <source>
        <dbReference type="Pfam" id="PF13886"/>
    </source>
</evidence>
<evidence type="ECO:0000256" key="4">
    <source>
        <dbReference type="ARBA" id="ARBA00023136"/>
    </source>
</evidence>
<proteinExistence type="predicted"/>